<dbReference type="RefSeq" id="WP_149319847.1">
    <property type="nucleotide sequence ID" value="NZ_CP080293.1"/>
</dbReference>
<feature type="region of interest" description="Disordered" evidence="6">
    <location>
        <begin position="371"/>
        <end position="400"/>
    </location>
</feature>
<name>A0A5M8AVX0_9BURK</name>
<dbReference type="Pfam" id="PF12911">
    <property type="entry name" value="OppC_N"/>
    <property type="match status" value="1"/>
</dbReference>
<evidence type="ECO:0000256" key="5">
    <source>
        <dbReference type="RuleBase" id="RU363032"/>
    </source>
</evidence>
<dbReference type="GO" id="GO:0042884">
    <property type="term" value="P:microcin transport"/>
    <property type="evidence" value="ECO:0007669"/>
    <property type="project" value="TreeGrafter"/>
</dbReference>
<keyword evidence="3 5" id="KW-1133">Transmembrane helix</keyword>
<dbReference type="PANTHER" id="PTHR30325:SF0">
    <property type="entry name" value="INNER MEMBRANE ABC TRANSPORTER PERMEASE PROTEIN YEJE"/>
    <property type="match status" value="1"/>
</dbReference>
<dbReference type="PROSITE" id="PS50928">
    <property type="entry name" value="ABC_TM1"/>
    <property type="match status" value="1"/>
</dbReference>
<dbReference type="Proteomes" id="UP000324324">
    <property type="component" value="Unassembled WGS sequence"/>
</dbReference>
<keyword evidence="9" id="KW-1185">Reference proteome</keyword>
<keyword evidence="5" id="KW-0813">Transport</keyword>
<evidence type="ECO:0000256" key="3">
    <source>
        <dbReference type="ARBA" id="ARBA00022989"/>
    </source>
</evidence>
<evidence type="ECO:0000256" key="1">
    <source>
        <dbReference type="ARBA" id="ARBA00004651"/>
    </source>
</evidence>
<sequence length="400" mass="44497">MIPRWQTPFRSTPRPPRLDRLPSSLSPRQRAWQRFRRNRLGYWSLIAFVVLFVLSMFAEVLSSDRPLVVKYRGEWYFPIVQTYAETTFDGDFPTPTDYLDPFIRQRITSNGNWAIYPPNRYSYDTLNYFAKEPNPAPPSSENWLGTDDRGRDVLARLIYGFRVSVLFGLALTVIGVVIGTITGALMGFFGGRFDLISQRAIEIWSSMPELYLLIIFASIFEPSLALLIILLSLFGWMGLSDYVRAEFYRNRSLDYVKAARALGLSNVQIMWRHILPNSLTPVITFLPFRMSAAILALTSLDFLGLGVPPTTPSLGELLAQGKANLDAWWISLSTFGVLVVTLLLLTFMGDALRDAFDTRLGLAALRGRVEPKLPDPSAGSAGGPAADAAAAGQSAAGARP</sequence>
<evidence type="ECO:0000256" key="2">
    <source>
        <dbReference type="ARBA" id="ARBA00022692"/>
    </source>
</evidence>
<keyword evidence="4 5" id="KW-0472">Membrane</keyword>
<dbReference type="AlphaFoldDB" id="A0A5M8AVX0"/>
<dbReference type="Gene3D" id="1.10.3720.10">
    <property type="entry name" value="MetI-like"/>
    <property type="match status" value="1"/>
</dbReference>
<comment type="caution">
    <text evidence="8">The sequence shown here is derived from an EMBL/GenBank/DDBJ whole genome shotgun (WGS) entry which is preliminary data.</text>
</comment>
<dbReference type="InterPro" id="IPR000515">
    <property type="entry name" value="MetI-like"/>
</dbReference>
<reference evidence="8 9" key="1">
    <citation type="submission" date="2019-09" db="EMBL/GenBank/DDBJ databases">
        <title>Isolation of a novel species in the genus Cupriavidus from patients with sepsis using whole genome sequencing.</title>
        <authorList>
            <person name="Kweon O.J."/>
            <person name="Lee M.-K."/>
        </authorList>
    </citation>
    <scope>NUCLEOTIDE SEQUENCE [LARGE SCALE GENOMIC DNA]</scope>
    <source>
        <strain evidence="8 9">MKL-01</strain>
    </source>
</reference>
<gene>
    <name evidence="8" type="ORF">F1599_07285</name>
</gene>
<feature type="transmembrane region" description="Helical" evidence="5">
    <location>
        <begin position="210"/>
        <end position="235"/>
    </location>
</feature>
<comment type="similarity">
    <text evidence="5">Belongs to the binding-protein-dependent transport system permease family.</text>
</comment>
<evidence type="ECO:0000313" key="9">
    <source>
        <dbReference type="Proteomes" id="UP000324324"/>
    </source>
</evidence>
<dbReference type="InterPro" id="IPR025966">
    <property type="entry name" value="OppC_N"/>
</dbReference>
<comment type="subcellular location">
    <subcellularLocation>
        <location evidence="1 5">Cell membrane</location>
        <topology evidence="1 5">Multi-pass membrane protein</topology>
    </subcellularLocation>
</comment>
<dbReference type="GO" id="GO:0005886">
    <property type="term" value="C:plasma membrane"/>
    <property type="evidence" value="ECO:0007669"/>
    <property type="project" value="UniProtKB-SubCell"/>
</dbReference>
<dbReference type="GO" id="GO:0055085">
    <property type="term" value="P:transmembrane transport"/>
    <property type="evidence" value="ECO:0007669"/>
    <property type="project" value="InterPro"/>
</dbReference>
<accession>A0A5M8AVX0</accession>
<feature type="transmembrane region" description="Helical" evidence="5">
    <location>
        <begin position="327"/>
        <end position="349"/>
    </location>
</feature>
<feature type="region of interest" description="Disordered" evidence="6">
    <location>
        <begin position="1"/>
        <end position="24"/>
    </location>
</feature>
<evidence type="ECO:0000313" key="8">
    <source>
        <dbReference type="EMBL" id="KAA6127978.1"/>
    </source>
</evidence>
<evidence type="ECO:0000259" key="7">
    <source>
        <dbReference type="PROSITE" id="PS50928"/>
    </source>
</evidence>
<protein>
    <submittedName>
        <fullName evidence="8">ABC transporter permease</fullName>
    </submittedName>
</protein>
<dbReference type="SUPFAM" id="SSF161098">
    <property type="entry name" value="MetI-like"/>
    <property type="match status" value="1"/>
</dbReference>
<evidence type="ECO:0000256" key="4">
    <source>
        <dbReference type="ARBA" id="ARBA00023136"/>
    </source>
</evidence>
<dbReference type="CDD" id="cd06261">
    <property type="entry name" value="TM_PBP2"/>
    <property type="match status" value="1"/>
</dbReference>
<dbReference type="InterPro" id="IPR035906">
    <property type="entry name" value="MetI-like_sf"/>
</dbReference>
<evidence type="ECO:0000256" key="6">
    <source>
        <dbReference type="SAM" id="MobiDB-lite"/>
    </source>
</evidence>
<organism evidence="8 9">
    <name type="scientific">Cupriavidus cauae</name>
    <dbReference type="NCBI Taxonomy" id="2608999"/>
    <lineage>
        <taxon>Bacteria</taxon>
        <taxon>Pseudomonadati</taxon>
        <taxon>Pseudomonadota</taxon>
        <taxon>Betaproteobacteria</taxon>
        <taxon>Burkholderiales</taxon>
        <taxon>Burkholderiaceae</taxon>
        <taxon>Cupriavidus</taxon>
    </lineage>
</organism>
<feature type="transmembrane region" description="Helical" evidence="5">
    <location>
        <begin position="165"/>
        <end position="189"/>
    </location>
</feature>
<feature type="compositionally biased region" description="Low complexity" evidence="6">
    <location>
        <begin position="375"/>
        <end position="400"/>
    </location>
</feature>
<dbReference type="Pfam" id="PF00528">
    <property type="entry name" value="BPD_transp_1"/>
    <property type="match status" value="1"/>
</dbReference>
<dbReference type="PANTHER" id="PTHR30325">
    <property type="entry name" value="MEMBRANE COMPONENT OF ABC TRANSPORTER"/>
    <property type="match status" value="1"/>
</dbReference>
<keyword evidence="2 5" id="KW-0812">Transmembrane</keyword>
<feature type="transmembrane region" description="Helical" evidence="5">
    <location>
        <begin position="40"/>
        <end position="58"/>
    </location>
</feature>
<proteinExistence type="inferred from homology"/>
<dbReference type="EMBL" id="VWRN01000023">
    <property type="protein sequence ID" value="KAA6127978.1"/>
    <property type="molecule type" value="Genomic_DNA"/>
</dbReference>
<feature type="domain" description="ABC transmembrane type-1" evidence="7">
    <location>
        <begin position="161"/>
        <end position="349"/>
    </location>
</feature>